<dbReference type="eggNOG" id="COG4668">
    <property type="taxonomic scope" value="Bacteria"/>
</dbReference>
<evidence type="ECO:0000256" key="2">
    <source>
        <dbReference type="ARBA" id="ARBA00014783"/>
    </source>
</evidence>
<dbReference type="RefSeq" id="WP_012370590.1">
    <property type="nucleotide sequence ID" value="NC_010556.1"/>
</dbReference>
<reference evidence="13 14" key="1">
    <citation type="journal article" date="2006" name="Extremophiles">
        <title>Characterization of Exiguobacterium isolates from the Siberian permafrost. Description of Exiguobacterium sibiricum sp. nov.</title>
        <authorList>
            <person name="Rodrigues D.F."/>
            <person name="Goris J."/>
            <person name="Vishnivetskaya T."/>
            <person name="Gilichinsky D."/>
            <person name="Thomashow M.F."/>
            <person name="Tiedje J.M."/>
        </authorList>
    </citation>
    <scope>NUCLEOTIDE SEQUENCE [LARGE SCALE GENOMIC DNA]</scope>
    <source>
        <strain evidence="14">DSM 17290 / CIP 109462 / JCM 13490 / 255-15</strain>
    </source>
</reference>
<dbReference type="InterPro" id="IPR050893">
    <property type="entry name" value="Sugar_PTS"/>
</dbReference>
<dbReference type="HOGENOM" id="CLU_072531_3_0_9"/>
<dbReference type="EMBL" id="CP001022">
    <property type="protein sequence ID" value="ACB61172.1"/>
    <property type="molecule type" value="Genomic_DNA"/>
</dbReference>
<dbReference type="SUPFAM" id="SSF55804">
    <property type="entry name" value="Phoshotransferase/anion transport protein"/>
    <property type="match status" value="1"/>
</dbReference>
<dbReference type="KEGG" id="esi:Exig_1719"/>
<dbReference type="STRING" id="262543.Exig_1719"/>
<evidence type="ECO:0000256" key="3">
    <source>
        <dbReference type="ARBA" id="ARBA00022448"/>
    </source>
</evidence>
<dbReference type="PANTHER" id="PTHR30181">
    <property type="entry name" value="MANNITOL PERMEASE IIC COMPONENT"/>
    <property type="match status" value="1"/>
</dbReference>
<proteinExistence type="predicted"/>
<evidence type="ECO:0000313" key="14">
    <source>
        <dbReference type="Proteomes" id="UP000001681"/>
    </source>
</evidence>
<dbReference type="GO" id="GO:0090563">
    <property type="term" value="F:protein-phosphocysteine-sugar phosphotransferase activity"/>
    <property type="evidence" value="ECO:0007669"/>
    <property type="project" value="TreeGrafter"/>
</dbReference>
<evidence type="ECO:0000256" key="10">
    <source>
        <dbReference type="ARBA" id="ARBA00030956"/>
    </source>
</evidence>
<keyword evidence="14" id="KW-1185">Reference proteome</keyword>
<evidence type="ECO:0000256" key="1">
    <source>
        <dbReference type="ARBA" id="ARBA00002434"/>
    </source>
</evidence>
<reference evidence="14" key="3">
    <citation type="submission" date="2008-04" db="EMBL/GenBank/DDBJ databases">
        <title>Complete sequence of chromosome of Exiguobacterium sibiricum 255-15.</title>
        <authorList>
            <consortium name="US DOE Joint Genome Institute"/>
            <person name="Copeland A."/>
            <person name="Lucas S."/>
            <person name="Lapidus A."/>
            <person name="Glavina del Rio T."/>
            <person name="Dalin E."/>
            <person name="Tice H."/>
            <person name="Bruce D."/>
            <person name="Goodwin L."/>
            <person name="Pitluck S."/>
            <person name="Kiss H."/>
            <person name="Chertkov O."/>
            <person name="Monk C."/>
            <person name="Brettin T."/>
            <person name="Detter J.C."/>
            <person name="Han C."/>
            <person name="Kuske C.R."/>
            <person name="Schmutz J."/>
            <person name="Larimer F."/>
            <person name="Land M."/>
            <person name="Hauser L."/>
            <person name="Kyrpides N."/>
            <person name="Mikhailova N."/>
            <person name="Vishnivetskaya T."/>
            <person name="Rodrigues D.F."/>
            <person name="Gilichinsky D."/>
            <person name="Tiedje J."/>
            <person name="Richardson P."/>
        </authorList>
    </citation>
    <scope>NUCLEOTIDE SEQUENCE [LARGE SCALE GENOMIC DNA]</scope>
    <source>
        <strain evidence="14">DSM 17290 / CIP 109462 / JCM 13490 / 255-15</strain>
    </source>
</reference>
<dbReference type="GO" id="GO:0009401">
    <property type="term" value="P:phosphoenolpyruvate-dependent sugar phosphotransferase system"/>
    <property type="evidence" value="ECO:0007669"/>
    <property type="project" value="UniProtKB-KW"/>
</dbReference>
<dbReference type="InterPro" id="IPR016152">
    <property type="entry name" value="PTrfase/Anion_transptr"/>
</dbReference>
<evidence type="ECO:0000256" key="8">
    <source>
        <dbReference type="ARBA" id="ARBA00022777"/>
    </source>
</evidence>
<keyword evidence="7" id="KW-0598">Phosphotransferase system</keyword>
<evidence type="ECO:0000256" key="11">
    <source>
        <dbReference type="ARBA" id="ARBA00030962"/>
    </source>
</evidence>
<dbReference type="Pfam" id="PF00359">
    <property type="entry name" value="PTS_EIIA_2"/>
    <property type="match status" value="1"/>
</dbReference>
<reference evidence="13 14" key="2">
    <citation type="journal article" date="2008" name="BMC Genomics">
        <title>Architecture of thermal adaptation in an Exiguobacterium sibiricum strain isolated from 3 million year old permafrost: a genome and transcriptome approach.</title>
        <authorList>
            <person name="Rodrigues D.F."/>
            <person name="Ivanova N."/>
            <person name="He Z."/>
            <person name="Huebner M."/>
            <person name="Zhou J."/>
            <person name="Tiedje J.M."/>
        </authorList>
    </citation>
    <scope>NUCLEOTIDE SEQUENCE [LARGE SCALE GENOMIC DNA]</scope>
    <source>
        <strain evidence="14">DSM 17290 / CIP 109462 / JCM 13490 / 255-15</strain>
    </source>
</reference>
<evidence type="ECO:0000259" key="12">
    <source>
        <dbReference type="PROSITE" id="PS51094"/>
    </source>
</evidence>
<protein>
    <recommendedName>
        <fullName evidence="2">Mannitol-specific phosphotransferase enzyme IIA component</fullName>
    </recommendedName>
    <alternativeName>
        <fullName evidence="10">EIIA</fullName>
    </alternativeName>
    <alternativeName>
        <fullName evidence="11">EIII</fullName>
    </alternativeName>
    <alternativeName>
        <fullName evidence="9">PTS system mannitol-specific EIIA component</fullName>
    </alternativeName>
</protein>
<evidence type="ECO:0000256" key="9">
    <source>
        <dbReference type="ARBA" id="ARBA00029908"/>
    </source>
</evidence>
<comment type="function">
    <text evidence="1">The phosphoenolpyruvate-dependent sugar phosphotransferase system (sugar PTS), a major carbohydrate active transport system, catalyzes the phosphorylation of incoming sugar substrates concomitantly with their translocation across the cell membrane. The enzyme II CmtAB PTS system is involved in D-mannitol transport.</text>
</comment>
<gene>
    <name evidence="13" type="ordered locus">Exig_1719</name>
</gene>
<evidence type="ECO:0000256" key="7">
    <source>
        <dbReference type="ARBA" id="ARBA00022683"/>
    </source>
</evidence>
<dbReference type="AlphaFoldDB" id="B1YHJ9"/>
<feature type="domain" description="PTS EIIA type-2" evidence="12">
    <location>
        <begin position="5"/>
        <end position="144"/>
    </location>
</feature>
<keyword evidence="6 13" id="KW-0808">Transferase</keyword>
<evidence type="ECO:0000313" key="13">
    <source>
        <dbReference type="EMBL" id="ACB61172.1"/>
    </source>
</evidence>
<sequence>MATAMKLEKEMVLLNQQFNTDEEAIEAAGTLLVDHGYVRPNYIESMKTRHRLSTVYIGNHVAIPHGTEESKEEVLKTGLSILQVPNGVSFGTEQAKLIIGIAGIGDEHLELLSHIAIICSDEENVEQLVKAQTAEDIIQLLSVEV</sequence>
<dbReference type="CDD" id="cd00211">
    <property type="entry name" value="PTS_IIA_fru"/>
    <property type="match status" value="1"/>
</dbReference>
<evidence type="ECO:0000256" key="6">
    <source>
        <dbReference type="ARBA" id="ARBA00022679"/>
    </source>
</evidence>
<dbReference type="Gene3D" id="3.40.930.10">
    <property type="entry name" value="Mannitol-specific EII, Chain A"/>
    <property type="match status" value="1"/>
</dbReference>
<dbReference type="GO" id="GO:0016301">
    <property type="term" value="F:kinase activity"/>
    <property type="evidence" value="ECO:0007669"/>
    <property type="project" value="UniProtKB-KW"/>
</dbReference>
<organism evidence="13 14">
    <name type="scientific">Exiguobacterium sibiricum (strain DSM 17290 / CCUG 55495 / CIP 109462 / JCM 13490 / 255-15)</name>
    <dbReference type="NCBI Taxonomy" id="262543"/>
    <lineage>
        <taxon>Bacteria</taxon>
        <taxon>Bacillati</taxon>
        <taxon>Bacillota</taxon>
        <taxon>Bacilli</taxon>
        <taxon>Bacillales</taxon>
        <taxon>Bacillales Family XII. Incertae Sedis</taxon>
        <taxon>Exiguobacterium</taxon>
    </lineage>
</organism>
<dbReference type="InterPro" id="IPR002178">
    <property type="entry name" value="PTS_EIIA_type-2_dom"/>
</dbReference>
<dbReference type="PROSITE" id="PS51094">
    <property type="entry name" value="PTS_EIIA_TYPE_2"/>
    <property type="match status" value="1"/>
</dbReference>
<evidence type="ECO:0000256" key="5">
    <source>
        <dbReference type="ARBA" id="ARBA00022597"/>
    </source>
</evidence>
<keyword evidence="5" id="KW-0762">Sugar transport</keyword>
<accession>B1YHJ9</accession>
<keyword evidence="8" id="KW-0418">Kinase</keyword>
<dbReference type="PANTHER" id="PTHR30181:SF2">
    <property type="entry name" value="PTS SYSTEM MANNITOL-SPECIFIC EIICBA COMPONENT"/>
    <property type="match status" value="1"/>
</dbReference>
<dbReference type="GO" id="GO:0005886">
    <property type="term" value="C:plasma membrane"/>
    <property type="evidence" value="ECO:0007669"/>
    <property type="project" value="TreeGrafter"/>
</dbReference>
<dbReference type="Proteomes" id="UP000001681">
    <property type="component" value="Chromosome"/>
</dbReference>
<keyword evidence="13" id="KW-0670">Pyruvate</keyword>
<name>B1YHJ9_EXIS2</name>
<evidence type="ECO:0000256" key="4">
    <source>
        <dbReference type="ARBA" id="ARBA00022553"/>
    </source>
</evidence>
<keyword evidence="3" id="KW-0813">Transport</keyword>
<keyword evidence="4" id="KW-0597">Phosphoprotein</keyword>